<dbReference type="InterPro" id="IPR002156">
    <property type="entry name" value="RNaseH_domain"/>
</dbReference>
<keyword evidence="8" id="KW-0175">Coiled coil</keyword>
<keyword evidence="6" id="KW-0255">Endonuclease</keyword>
<evidence type="ECO:0000256" key="7">
    <source>
        <dbReference type="ARBA" id="ARBA00022801"/>
    </source>
</evidence>
<accession>A0A6J1QI36</accession>
<dbReference type="Pfam" id="PF00075">
    <property type="entry name" value="RNase_H"/>
    <property type="match status" value="1"/>
</dbReference>
<evidence type="ECO:0000256" key="4">
    <source>
        <dbReference type="ARBA" id="ARBA00022722"/>
    </source>
</evidence>
<dbReference type="AlphaFoldDB" id="A0A6J1QI36"/>
<feature type="coiled-coil region" evidence="8">
    <location>
        <begin position="173"/>
        <end position="201"/>
    </location>
</feature>
<dbReference type="GeneID" id="112460422"/>
<dbReference type="CDD" id="cd09276">
    <property type="entry name" value="Rnase_HI_RT_non_LTR"/>
    <property type="match status" value="1"/>
</dbReference>
<organism evidence="10 11">
    <name type="scientific">Temnothorax curvispinosus</name>
    <dbReference type="NCBI Taxonomy" id="300111"/>
    <lineage>
        <taxon>Eukaryota</taxon>
        <taxon>Metazoa</taxon>
        <taxon>Ecdysozoa</taxon>
        <taxon>Arthropoda</taxon>
        <taxon>Hexapoda</taxon>
        <taxon>Insecta</taxon>
        <taxon>Pterygota</taxon>
        <taxon>Neoptera</taxon>
        <taxon>Endopterygota</taxon>
        <taxon>Hymenoptera</taxon>
        <taxon>Apocrita</taxon>
        <taxon>Aculeata</taxon>
        <taxon>Formicoidea</taxon>
        <taxon>Formicidae</taxon>
        <taxon>Myrmicinae</taxon>
        <taxon>Temnothorax</taxon>
    </lineage>
</organism>
<evidence type="ECO:0000256" key="5">
    <source>
        <dbReference type="ARBA" id="ARBA00022723"/>
    </source>
</evidence>
<comment type="similarity">
    <text evidence="2">Belongs to the RNase H family.</text>
</comment>
<feature type="domain" description="RNase H type-1" evidence="9">
    <location>
        <begin position="123"/>
        <end position="265"/>
    </location>
</feature>
<evidence type="ECO:0000313" key="10">
    <source>
        <dbReference type="Proteomes" id="UP000504618"/>
    </source>
</evidence>
<proteinExistence type="inferred from homology"/>
<gene>
    <name evidence="11" type="primary">LOC112460422</name>
</gene>
<evidence type="ECO:0000256" key="1">
    <source>
        <dbReference type="ARBA" id="ARBA00000077"/>
    </source>
</evidence>
<name>A0A6J1QI36_9HYME</name>
<evidence type="ECO:0000256" key="2">
    <source>
        <dbReference type="ARBA" id="ARBA00005300"/>
    </source>
</evidence>
<dbReference type="RefSeq" id="XP_024880851.1">
    <property type="nucleotide sequence ID" value="XM_025025083.1"/>
</dbReference>
<dbReference type="PANTHER" id="PTHR10642">
    <property type="entry name" value="RIBONUCLEASE H1"/>
    <property type="match status" value="1"/>
</dbReference>
<dbReference type="EC" id="3.1.26.4" evidence="3"/>
<dbReference type="InterPro" id="IPR050092">
    <property type="entry name" value="RNase_H"/>
</dbReference>
<evidence type="ECO:0000256" key="8">
    <source>
        <dbReference type="SAM" id="Coils"/>
    </source>
</evidence>
<dbReference type="PROSITE" id="PS50879">
    <property type="entry name" value="RNASE_H_1"/>
    <property type="match status" value="1"/>
</dbReference>
<keyword evidence="7" id="KW-0378">Hydrolase</keyword>
<dbReference type="Gene3D" id="3.30.420.10">
    <property type="entry name" value="Ribonuclease H-like superfamily/Ribonuclease H"/>
    <property type="match status" value="1"/>
</dbReference>
<dbReference type="InterPro" id="IPR012337">
    <property type="entry name" value="RNaseH-like_sf"/>
</dbReference>
<dbReference type="Proteomes" id="UP000504618">
    <property type="component" value="Unplaced"/>
</dbReference>
<evidence type="ECO:0000256" key="3">
    <source>
        <dbReference type="ARBA" id="ARBA00012180"/>
    </source>
</evidence>
<protein>
    <recommendedName>
        <fullName evidence="3">ribonuclease H</fullName>
        <ecNumber evidence="3">3.1.26.4</ecNumber>
    </recommendedName>
</protein>
<evidence type="ECO:0000259" key="9">
    <source>
        <dbReference type="PROSITE" id="PS50879"/>
    </source>
</evidence>
<dbReference type="GO" id="GO:0043137">
    <property type="term" value="P:DNA replication, removal of RNA primer"/>
    <property type="evidence" value="ECO:0007669"/>
    <property type="project" value="TreeGrafter"/>
</dbReference>
<dbReference type="OrthoDB" id="417270at2759"/>
<reference evidence="11" key="1">
    <citation type="submission" date="2025-08" db="UniProtKB">
        <authorList>
            <consortium name="RefSeq"/>
        </authorList>
    </citation>
    <scope>IDENTIFICATION</scope>
    <source>
        <tissue evidence="11">Whole body</tissue>
    </source>
</reference>
<keyword evidence="4" id="KW-0540">Nuclease</keyword>
<evidence type="ECO:0000313" key="11">
    <source>
        <dbReference type="RefSeq" id="XP_024880851.1"/>
    </source>
</evidence>
<dbReference type="InterPro" id="IPR036397">
    <property type="entry name" value="RNaseH_sf"/>
</dbReference>
<dbReference type="PANTHER" id="PTHR10642:SF26">
    <property type="entry name" value="RIBONUCLEASE H1"/>
    <property type="match status" value="1"/>
</dbReference>
<dbReference type="GO" id="GO:0046872">
    <property type="term" value="F:metal ion binding"/>
    <property type="evidence" value="ECO:0007669"/>
    <property type="project" value="UniProtKB-KW"/>
</dbReference>
<dbReference type="SUPFAM" id="SSF53098">
    <property type="entry name" value="Ribonuclease H-like"/>
    <property type="match status" value="1"/>
</dbReference>
<keyword evidence="5" id="KW-0479">Metal-binding</keyword>
<keyword evidence="10" id="KW-1185">Reference proteome</keyword>
<evidence type="ECO:0000256" key="6">
    <source>
        <dbReference type="ARBA" id="ARBA00022759"/>
    </source>
</evidence>
<sequence>MLAKNFCLKVKKYGNEEIKKSLENLSRAEAKERLRFPQKKKTTLTMAWDEIKKYSNEIGEEKKTYELWETNYDILTEEIETDLEVEEIYKNKAKIKEKRKIEEMKYKKEDYELIDEFKDKYNQKNIKFIYTDGSRIEGNPSVGAGIVIEEEEDAYYASLPKNSSVYTAEAYAINAALRKIEDKVERENKEEEEMIIILSDNQGVIKAIKNNRLDVYKNKYILDIRRRHHKIKTRYNKRIIYAWIPSHKGFTGNEMADKLAKTGTEEDNNKNIEVPIQDYMTIFKDEAKRRTQEKIKNEASYKGRDYFRRYYDEEKKKPWFHKIRAERYFYTWMNRIRANHYNLNESLARKEYIATPDCECGNYVEDINHVVWECRKYDDQRERLNEELEIRHLRGSEDIFEIIRREDWMKISVIFKFIKKLNRII</sequence>
<comment type="catalytic activity">
    <reaction evidence="1">
        <text>Endonucleolytic cleavage to 5'-phosphomonoester.</text>
        <dbReference type="EC" id="3.1.26.4"/>
    </reaction>
</comment>
<dbReference type="GO" id="GO:0004523">
    <property type="term" value="F:RNA-DNA hybrid ribonuclease activity"/>
    <property type="evidence" value="ECO:0007669"/>
    <property type="project" value="UniProtKB-EC"/>
</dbReference>
<dbReference type="GO" id="GO:0003676">
    <property type="term" value="F:nucleic acid binding"/>
    <property type="evidence" value="ECO:0007669"/>
    <property type="project" value="InterPro"/>
</dbReference>